<evidence type="ECO:0000313" key="3">
    <source>
        <dbReference type="EMBL" id="THV04317.1"/>
    </source>
</evidence>
<evidence type="ECO:0000256" key="1">
    <source>
        <dbReference type="ARBA" id="ARBA00006484"/>
    </source>
</evidence>
<dbReference type="EMBL" id="ML179057">
    <property type="protein sequence ID" value="THV04317.1"/>
    <property type="molecule type" value="Genomic_DNA"/>
</dbReference>
<dbReference type="Pfam" id="PF00106">
    <property type="entry name" value="adh_short"/>
    <property type="match status" value="1"/>
</dbReference>
<comment type="similarity">
    <text evidence="1">Belongs to the short-chain dehydrogenases/reductases (SDR) family.</text>
</comment>
<dbReference type="PROSITE" id="PS00061">
    <property type="entry name" value="ADH_SHORT"/>
    <property type="match status" value="1"/>
</dbReference>
<organism evidence="3 4">
    <name type="scientific">Dendrothele bispora (strain CBS 962.96)</name>
    <dbReference type="NCBI Taxonomy" id="1314807"/>
    <lineage>
        <taxon>Eukaryota</taxon>
        <taxon>Fungi</taxon>
        <taxon>Dikarya</taxon>
        <taxon>Basidiomycota</taxon>
        <taxon>Agaricomycotina</taxon>
        <taxon>Agaricomycetes</taxon>
        <taxon>Agaricomycetidae</taxon>
        <taxon>Agaricales</taxon>
        <taxon>Agaricales incertae sedis</taxon>
        <taxon>Dendrothele</taxon>
    </lineage>
</organism>
<dbReference type="InterPro" id="IPR036291">
    <property type="entry name" value="NAD(P)-bd_dom_sf"/>
</dbReference>
<name>A0A4S8MN14_DENBC</name>
<dbReference type="CDD" id="cd05325">
    <property type="entry name" value="carb_red_sniffer_like_SDR_c"/>
    <property type="match status" value="1"/>
</dbReference>
<sequence>MPSYVIAGASRGIGLQFVLDLLARGDVVIALARNPEASRGLQNIKDRKNLHIIKADIADAASLKRAAEETAKATGGGLDVLINNGVYQDKTYIYNTLVDFPSTEELVSDFTKSFNTNVLGPILTTNAFLPLLKKGTQKKVITLNTGLADTKLILDIEYPKLTSYSISKAALDMVNVKYALALKKEGFSFLNISPGLVDTQAPPKPEEMGEVMEMITAFKKGYPDWTPMPMPTAESVGLMLEIIDKLTVENSGKFVSHKVGDFLSTCRYTEADY</sequence>
<proteinExistence type="inferred from homology"/>
<protein>
    <submittedName>
        <fullName evidence="3">NAD(P)-binding protein</fullName>
    </submittedName>
</protein>
<evidence type="ECO:0000313" key="4">
    <source>
        <dbReference type="Proteomes" id="UP000297245"/>
    </source>
</evidence>
<keyword evidence="2" id="KW-0521">NADP</keyword>
<dbReference type="OrthoDB" id="9876299at2759"/>
<accession>A0A4S8MN14</accession>
<dbReference type="GO" id="GO:0016491">
    <property type="term" value="F:oxidoreductase activity"/>
    <property type="evidence" value="ECO:0007669"/>
    <property type="project" value="TreeGrafter"/>
</dbReference>
<dbReference type="PANTHER" id="PTHR43544">
    <property type="entry name" value="SHORT-CHAIN DEHYDROGENASE/REDUCTASE"/>
    <property type="match status" value="1"/>
</dbReference>
<dbReference type="InterPro" id="IPR002347">
    <property type="entry name" value="SDR_fam"/>
</dbReference>
<keyword evidence="4" id="KW-1185">Reference proteome</keyword>
<dbReference type="Gene3D" id="3.40.50.720">
    <property type="entry name" value="NAD(P)-binding Rossmann-like Domain"/>
    <property type="match status" value="1"/>
</dbReference>
<dbReference type="PRINTS" id="PR00081">
    <property type="entry name" value="GDHRDH"/>
</dbReference>
<evidence type="ECO:0000256" key="2">
    <source>
        <dbReference type="ARBA" id="ARBA00022857"/>
    </source>
</evidence>
<dbReference type="InterPro" id="IPR051468">
    <property type="entry name" value="Fungal_SecMetab_SDRs"/>
</dbReference>
<dbReference type="Proteomes" id="UP000297245">
    <property type="component" value="Unassembled WGS sequence"/>
</dbReference>
<gene>
    <name evidence="3" type="ORF">K435DRAFT_649433</name>
</gene>
<dbReference type="GO" id="GO:0005737">
    <property type="term" value="C:cytoplasm"/>
    <property type="evidence" value="ECO:0007669"/>
    <property type="project" value="TreeGrafter"/>
</dbReference>
<dbReference type="InterPro" id="IPR020904">
    <property type="entry name" value="Sc_DH/Rdtase_CS"/>
</dbReference>
<dbReference type="PANTHER" id="PTHR43544:SF15">
    <property type="entry name" value="CHAIN DEHYDROGENASE (ATSC), PUTATIVE (AFU_ORTHOLOGUE AFUA_3G00180)-RELATED"/>
    <property type="match status" value="1"/>
</dbReference>
<dbReference type="AlphaFoldDB" id="A0A4S8MN14"/>
<dbReference type="SUPFAM" id="SSF51735">
    <property type="entry name" value="NAD(P)-binding Rossmann-fold domains"/>
    <property type="match status" value="1"/>
</dbReference>
<reference evidence="3 4" key="1">
    <citation type="journal article" date="2019" name="Nat. Ecol. Evol.">
        <title>Megaphylogeny resolves global patterns of mushroom evolution.</title>
        <authorList>
            <person name="Varga T."/>
            <person name="Krizsan K."/>
            <person name="Foldi C."/>
            <person name="Dima B."/>
            <person name="Sanchez-Garcia M."/>
            <person name="Sanchez-Ramirez S."/>
            <person name="Szollosi G.J."/>
            <person name="Szarkandi J.G."/>
            <person name="Papp V."/>
            <person name="Albert L."/>
            <person name="Andreopoulos W."/>
            <person name="Angelini C."/>
            <person name="Antonin V."/>
            <person name="Barry K.W."/>
            <person name="Bougher N.L."/>
            <person name="Buchanan P."/>
            <person name="Buyck B."/>
            <person name="Bense V."/>
            <person name="Catcheside P."/>
            <person name="Chovatia M."/>
            <person name="Cooper J."/>
            <person name="Damon W."/>
            <person name="Desjardin D."/>
            <person name="Finy P."/>
            <person name="Geml J."/>
            <person name="Haridas S."/>
            <person name="Hughes K."/>
            <person name="Justo A."/>
            <person name="Karasinski D."/>
            <person name="Kautmanova I."/>
            <person name="Kiss B."/>
            <person name="Kocsube S."/>
            <person name="Kotiranta H."/>
            <person name="LaButti K.M."/>
            <person name="Lechner B.E."/>
            <person name="Liimatainen K."/>
            <person name="Lipzen A."/>
            <person name="Lukacs Z."/>
            <person name="Mihaltcheva S."/>
            <person name="Morgado L.N."/>
            <person name="Niskanen T."/>
            <person name="Noordeloos M.E."/>
            <person name="Ohm R.A."/>
            <person name="Ortiz-Santana B."/>
            <person name="Ovrebo C."/>
            <person name="Racz N."/>
            <person name="Riley R."/>
            <person name="Savchenko A."/>
            <person name="Shiryaev A."/>
            <person name="Soop K."/>
            <person name="Spirin V."/>
            <person name="Szebenyi C."/>
            <person name="Tomsovsky M."/>
            <person name="Tulloss R.E."/>
            <person name="Uehling J."/>
            <person name="Grigoriev I.V."/>
            <person name="Vagvolgyi C."/>
            <person name="Papp T."/>
            <person name="Martin F.M."/>
            <person name="Miettinen O."/>
            <person name="Hibbett D.S."/>
            <person name="Nagy L.G."/>
        </authorList>
    </citation>
    <scope>NUCLEOTIDE SEQUENCE [LARGE SCALE GENOMIC DNA]</scope>
    <source>
        <strain evidence="3 4">CBS 962.96</strain>
    </source>
</reference>